<dbReference type="EMBL" id="CAXLJM020000068">
    <property type="protein sequence ID" value="CAL8123807.1"/>
    <property type="molecule type" value="Genomic_DNA"/>
</dbReference>
<feature type="domain" description="AAA+ ATPase" evidence="6">
    <location>
        <begin position="203"/>
        <end position="345"/>
    </location>
</feature>
<dbReference type="Gene3D" id="3.40.50.300">
    <property type="entry name" value="P-loop containing nucleotide triphosphate hydrolases"/>
    <property type="match status" value="2"/>
</dbReference>
<comment type="caution">
    <text evidence="7">The sequence shown here is derived from an EMBL/GenBank/DDBJ whole genome shotgun (WGS) entry which is preliminary data.</text>
</comment>
<keyword evidence="2" id="KW-0547">Nucleotide-binding</keyword>
<evidence type="ECO:0000259" key="6">
    <source>
        <dbReference type="SMART" id="SM00382"/>
    </source>
</evidence>
<dbReference type="InterPro" id="IPR003593">
    <property type="entry name" value="AAA+_ATPase"/>
</dbReference>
<keyword evidence="4" id="KW-0103">Bromodomain</keyword>
<dbReference type="InterPro" id="IPR003959">
    <property type="entry name" value="ATPase_AAA_core"/>
</dbReference>
<dbReference type="InterPro" id="IPR027417">
    <property type="entry name" value="P-loop_NTPase"/>
</dbReference>
<dbReference type="InterPro" id="IPR041569">
    <property type="entry name" value="AAA_lid_3"/>
</dbReference>
<feature type="region of interest" description="Disordered" evidence="5">
    <location>
        <begin position="95"/>
        <end position="157"/>
    </location>
</feature>
<dbReference type="Gene3D" id="1.10.8.60">
    <property type="match status" value="1"/>
</dbReference>
<evidence type="ECO:0000256" key="5">
    <source>
        <dbReference type="SAM" id="MobiDB-lite"/>
    </source>
</evidence>
<dbReference type="PROSITE" id="PS00674">
    <property type="entry name" value="AAA"/>
    <property type="match status" value="1"/>
</dbReference>
<feature type="region of interest" description="Disordered" evidence="5">
    <location>
        <begin position="1"/>
        <end position="51"/>
    </location>
</feature>
<evidence type="ECO:0000313" key="8">
    <source>
        <dbReference type="Proteomes" id="UP001642540"/>
    </source>
</evidence>
<name>A0ABP1R9G1_9HEXA</name>
<reference evidence="7 8" key="1">
    <citation type="submission" date="2024-08" db="EMBL/GenBank/DDBJ databases">
        <authorList>
            <person name="Cucini C."/>
            <person name="Frati F."/>
        </authorList>
    </citation>
    <scope>NUCLEOTIDE SEQUENCE [LARGE SCALE GENOMIC DNA]</scope>
</reference>
<feature type="compositionally biased region" description="Gly residues" evidence="5">
    <location>
        <begin position="142"/>
        <end position="157"/>
    </location>
</feature>
<gene>
    <name evidence="7" type="ORF">ODALV1_LOCUS20326</name>
</gene>
<dbReference type="Proteomes" id="UP001642540">
    <property type="component" value="Unassembled WGS sequence"/>
</dbReference>
<evidence type="ECO:0000256" key="1">
    <source>
        <dbReference type="ARBA" id="ARBA00006914"/>
    </source>
</evidence>
<keyword evidence="3" id="KW-0067">ATP-binding</keyword>
<accession>A0ABP1R9G1</accession>
<evidence type="ECO:0000256" key="4">
    <source>
        <dbReference type="ARBA" id="ARBA00023117"/>
    </source>
</evidence>
<dbReference type="InterPro" id="IPR003960">
    <property type="entry name" value="ATPase_AAA_CS"/>
</dbReference>
<protein>
    <recommendedName>
        <fullName evidence="6">AAA+ ATPase domain-containing protein</fullName>
    </recommendedName>
</protein>
<sequence>MSSGIEQNETLKEEVNPIPEEHVEPMDCDEGEKASHSNERLQPTGLPCLHLEPKSSFSVMREDMPAMEATVYEATWDGNESDLTDLLYGNITQQHTQASPLEEAREVSDNGTPEQRDPGINRPNAPGGLGPIPINASNSDFGFGGSGDGSGGGGGGGSGPNLPVIMFKDCGGLEEQVRFIKTALMGPLTGRSNGQFKRFGLEPPKGILFYGPPGTGKTRLAQAIGNEVKQLLGRPVHFIYRKGNDVASKYFGESSENLRRVFNEAKQMKPTVLFFDELDGLCPSRDKPFIGEANVTIVTTMLGLMDELPKGEIFVIGATNRLESIDPALRRPGRFDKHLEFLPPTEAGRLNILQIHTTHWKTPPPEDLLKSLSEKTVGFSGADLSKLCSDSFDQALNKFMDANSRSSIRNMPFHELRVVDADWNMALSKMKPSASAVFGSTLYTPSKGLGNHVVKLVQSNIDDLREVLRPLLPTSSSGSIAEIRSVYILSESEVHPGDMDDMIMSSLFRSEELAKYPVYNLSAEVLSSVRWTEWPQKVNSAFSQALDSNQPSILYLPQVDELWNSIVNMRMATAVNLSQLLENMRGKKVLLIATGSLRPWQFAWDSPFKQVFKTVSKLEYPTEEERVTLFEELLANDVQVDENWSDENTAALDGIVRSAADATEDKEIGSVVGLYDAMKQSLALNGRGGDDAVTKMLYNIIGQYKINELLPQANP</sequence>
<proteinExistence type="inferred from homology"/>
<evidence type="ECO:0000256" key="3">
    <source>
        <dbReference type="ARBA" id="ARBA00022840"/>
    </source>
</evidence>
<evidence type="ECO:0000313" key="7">
    <source>
        <dbReference type="EMBL" id="CAL8123807.1"/>
    </source>
</evidence>
<dbReference type="SMART" id="SM00382">
    <property type="entry name" value="AAA"/>
    <property type="match status" value="1"/>
</dbReference>
<dbReference type="InterPro" id="IPR045199">
    <property type="entry name" value="ATAD2-like"/>
</dbReference>
<dbReference type="SUPFAM" id="SSF52540">
    <property type="entry name" value="P-loop containing nucleoside triphosphate hydrolases"/>
    <property type="match status" value="2"/>
</dbReference>
<evidence type="ECO:0000256" key="2">
    <source>
        <dbReference type="ARBA" id="ARBA00022741"/>
    </source>
</evidence>
<feature type="compositionally biased region" description="Basic and acidic residues" evidence="5">
    <location>
        <begin position="9"/>
        <end position="39"/>
    </location>
</feature>
<dbReference type="Pfam" id="PF17862">
    <property type="entry name" value="AAA_lid_3"/>
    <property type="match status" value="1"/>
</dbReference>
<keyword evidence="8" id="KW-1185">Reference proteome</keyword>
<dbReference type="Pfam" id="PF00004">
    <property type="entry name" value="AAA"/>
    <property type="match status" value="1"/>
</dbReference>
<dbReference type="PANTHER" id="PTHR23069:SF0">
    <property type="entry name" value="TAT-BINDING HOMOLOG 7"/>
    <property type="match status" value="1"/>
</dbReference>
<dbReference type="PANTHER" id="PTHR23069">
    <property type="entry name" value="AAA DOMAIN-CONTAINING"/>
    <property type="match status" value="1"/>
</dbReference>
<organism evidence="7 8">
    <name type="scientific">Orchesella dallaii</name>
    <dbReference type="NCBI Taxonomy" id="48710"/>
    <lineage>
        <taxon>Eukaryota</taxon>
        <taxon>Metazoa</taxon>
        <taxon>Ecdysozoa</taxon>
        <taxon>Arthropoda</taxon>
        <taxon>Hexapoda</taxon>
        <taxon>Collembola</taxon>
        <taxon>Entomobryomorpha</taxon>
        <taxon>Entomobryoidea</taxon>
        <taxon>Orchesellidae</taxon>
        <taxon>Orchesellinae</taxon>
        <taxon>Orchesella</taxon>
    </lineage>
</organism>
<feature type="compositionally biased region" description="Basic and acidic residues" evidence="5">
    <location>
        <begin position="102"/>
        <end position="119"/>
    </location>
</feature>
<comment type="similarity">
    <text evidence="1">Belongs to the AAA ATPase family.</text>
</comment>